<reference evidence="1" key="1">
    <citation type="submission" date="2022-06" db="EMBL/GenBank/DDBJ databases">
        <title>Sequencing the genomes of 1000 actinobacteria strains.</title>
        <authorList>
            <person name="Klenk H.-P."/>
        </authorList>
    </citation>
    <scope>NUCLEOTIDE SEQUENCE</scope>
    <source>
        <strain evidence="1">DSM 22016</strain>
    </source>
</reference>
<dbReference type="OrthoDB" id="3268477at2"/>
<proteinExistence type="predicted"/>
<evidence type="ECO:0000313" key="1">
    <source>
        <dbReference type="EMBL" id="MCP2371885.1"/>
    </source>
</evidence>
<protein>
    <recommendedName>
        <fullName evidence="3">SPOR domain-containing protein</fullName>
    </recommendedName>
</protein>
<keyword evidence="2" id="KW-1185">Reference proteome</keyword>
<evidence type="ECO:0008006" key="3">
    <source>
        <dbReference type="Google" id="ProtNLM"/>
    </source>
</evidence>
<dbReference type="EMBL" id="JAMZDY010000001">
    <property type="protein sequence ID" value="MCP2371885.1"/>
    <property type="molecule type" value="Genomic_DNA"/>
</dbReference>
<name>A0A9X2H380_9MICO</name>
<sequence length="61" mass="7032">MSEDIEHRFWYNLKTGEVEQGFQSPSVDRVGPFDTREEASRALEILRANSAKWSEEDAAED</sequence>
<dbReference type="AlphaFoldDB" id="A0A9X2H380"/>
<accession>A0A9X2H380</accession>
<evidence type="ECO:0000313" key="2">
    <source>
        <dbReference type="Proteomes" id="UP001139722"/>
    </source>
</evidence>
<gene>
    <name evidence="1" type="ORF">BJ978_002561</name>
</gene>
<dbReference type="Proteomes" id="UP001139722">
    <property type="component" value="Unassembled WGS sequence"/>
</dbReference>
<comment type="caution">
    <text evidence="1">The sequence shown here is derived from an EMBL/GenBank/DDBJ whole genome shotgun (WGS) entry which is preliminary data.</text>
</comment>
<dbReference type="RefSeq" id="WP_156997965.1">
    <property type="nucleotide sequence ID" value="NZ_BAAANU010000008.1"/>
</dbReference>
<organism evidence="1 2">
    <name type="scientific">Agromyces terreus</name>
    <dbReference type="NCBI Taxonomy" id="424795"/>
    <lineage>
        <taxon>Bacteria</taxon>
        <taxon>Bacillati</taxon>
        <taxon>Actinomycetota</taxon>
        <taxon>Actinomycetes</taxon>
        <taxon>Micrococcales</taxon>
        <taxon>Microbacteriaceae</taxon>
        <taxon>Agromyces</taxon>
    </lineage>
</organism>